<evidence type="ECO:0000259" key="16">
    <source>
        <dbReference type="PROSITE" id="PS50979"/>
    </source>
</evidence>
<dbReference type="FunFam" id="2.40.50.100:FF:000003">
    <property type="entry name" value="Acetyl-CoA carboxylase biotin carboxyl carrier protein"/>
    <property type="match status" value="1"/>
</dbReference>
<dbReference type="SUPFAM" id="SSF51230">
    <property type="entry name" value="Single hybrid motif"/>
    <property type="match status" value="1"/>
</dbReference>
<evidence type="ECO:0000256" key="9">
    <source>
        <dbReference type="ARBA" id="ARBA00022946"/>
    </source>
</evidence>
<reference evidence="17 18" key="1">
    <citation type="submission" date="2011-01" db="EMBL/GenBank/DDBJ databases">
        <title>Complete sequence of Pseudoxanthomonas suwonensis 11-1.</title>
        <authorList>
            <consortium name="US DOE Joint Genome Institute"/>
            <person name="Lucas S."/>
            <person name="Copeland A."/>
            <person name="Lapidus A."/>
            <person name="Cheng J.-F."/>
            <person name="Goodwin L."/>
            <person name="Pitluck S."/>
            <person name="Teshima H."/>
            <person name="Detter J.C."/>
            <person name="Han C."/>
            <person name="Tapia R."/>
            <person name="Land M."/>
            <person name="Hauser L."/>
            <person name="Kyrpides N."/>
            <person name="Ivanova N."/>
            <person name="Ovchinnikova G."/>
            <person name="Siebers A.K."/>
            <person name="Allgaier M."/>
            <person name="Thelen M.P."/>
            <person name="Hugenholtz P."/>
            <person name="Gladden J."/>
            <person name="Woyke T."/>
        </authorList>
    </citation>
    <scope>NUCLEOTIDE SEQUENCE [LARGE SCALE GENOMIC DNA]</scope>
    <source>
        <strain evidence="18">11-1</strain>
    </source>
</reference>
<keyword evidence="7 13" id="KW-0547">Nucleotide-binding</keyword>
<dbReference type="InterPro" id="IPR011054">
    <property type="entry name" value="Rudment_hybrid_motif"/>
</dbReference>
<dbReference type="HOGENOM" id="CLU_000395_3_1_6"/>
<feature type="domain" description="Lipoyl-binding" evidence="14">
    <location>
        <begin position="594"/>
        <end position="668"/>
    </location>
</feature>
<evidence type="ECO:0000256" key="11">
    <source>
        <dbReference type="ARBA" id="ARBA00033786"/>
    </source>
</evidence>
<dbReference type="InterPro" id="IPR005481">
    <property type="entry name" value="BC-like_N"/>
</dbReference>
<dbReference type="AlphaFoldDB" id="E6WTJ0"/>
<dbReference type="InterPro" id="IPR000089">
    <property type="entry name" value="Biotin_lipoyl"/>
</dbReference>
<dbReference type="InterPro" id="IPR011764">
    <property type="entry name" value="Biotin_carboxylation_dom"/>
</dbReference>
<dbReference type="NCBIfam" id="NF006367">
    <property type="entry name" value="PRK08591.1"/>
    <property type="match status" value="1"/>
</dbReference>
<evidence type="ECO:0000313" key="17">
    <source>
        <dbReference type="EMBL" id="ADV27489.1"/>
    </source>
</evidence>
<dbReference type="GO" id="GO:0005524">
    <property type="term" value="F:ATP binding"/>
    <property type="evidence" value="ECO:0007669"/>
    <property type="project" value="UniProtKB-UniRule"/>
</dbReference>
<comment type="function">
    <text evidence="2">This protein is a component of the acetyl coenzyme A carboxylase complex; first, biotin carboxylase catalyzes the carboxylation of the carrier protein and then the transcarboxylase transfers the carboxyl group to form malonyl-CoA.</text>
</comment>
<evidence type="ECO:0000256" key="3">
    <source>
        <dbReference type="ARBA" id="ARBA00004956"/>
    </source>
</evidence>
<dbReference type="SMART" id="SM01209">
    <property type="entry name" value="GARS_A"/>
    <property type="match status" value="1"/>
</dbReference>
<evidence type="ECO:0000256" key="6">
    <source>
        <dbReference type="ARBA" id="ARBA00022598"/>
    </source>
</evidence>
<keyword evidence="8 13" id="KW-0067">ATP-binding</keyword>
<dbReference type="InterPro" id="IPR005482">
    <property type="entry name" value="Biotin_COase_C"/>
</dbReference>
<evidence type="ECO:0000256" key="8">
    <source>
        <dbReference type="ARBA" id="ARBA00022840"/>
    </source>
</evidence>
<dbReference type="Pfam" id="PF21139">
    <property type="entry name" value="BT_MCC_alpha"/>
    <property type="match status" value="1"/>
</dbReference>
<dbReference type="Pfam" id="PF00364">
    <property type="entry name" value="Biotin_lipoyl"/>
    <property type="match status" value="1"/>
</dbReference>
<dbReference type="SUPFAM" id="SSF56059">
    <property type="entry name" value="Glutathione synthetase ATP-binding domain-like"/>
    <property type="match status" value="1"/>
</dbReference>
<dbReference type="SMART" id="SM00878">
    <property type="entry name" value="Biotin_carb_C"/>
    <property type="match status" value="1"/>
</dbReference>
<dbReference type="Pfam" id="PF00289">
    <property type="entry name" value="Biotin_carb_N"/>
    <property type="match status" value="1"/>
</dbReference>
<keyword evidence="6" id="KW-0436">Ligase</keyword>
<dbReference type="Gene3D" id="3.30.470.20">
    <property type="entry name" value="ATP-grasp fold, B domain"/>
    <property type="match status" value="1"/>
</dbReference>
<dbReference type="PROSITE" id="PS00866">
    <property type="entry name" value="CPSASE_1"/>
    <property type="match status" value="1"/>
</dbReference>
<dbReference type="STRING" id="743721.Psesu_1647"/>
<dbReference type="PROSITE" id="PS50979">
    <property type="entry name" value="BC"/>
    <property type="match status" value="1"/>
</dbReference>
<dbReference type="InterPro" id="IPR050856">
    <property type="entry name" value="Biotin_carboxylase_complex"/>
</dbReference>
<protein>
    <recommendedName>
        <fullName evidence="5">Biotin carboxylase</fullName>
    </recommendedName>
    <alternativeName>
        <fullName evidence="11">Acetyl-coenzyme A carboxylase biotin carboxylase subunit A</fullName>
    </alternativeName>
</protein>
<dbReference type="PROSITE" id="PS50968">
    <property type="entry name" value="BIOTINYL_LIPOYL"/>
    <property type="match status" value="1"/>
</dbReference>
<dbReference type="PANTHER" id="PTHR18866:SF33">
    <property type="entry name" value="METHYLCROTONOYL-COA CARBOXYLASE SUBUNIT ALPHA, MITOCHONDRIAL-RELATED"/>
    <property type="match status" value="1"/>
</dbReference>
<dbReference type="EMBL" id="CP002446">
    <property type="protein sequence ID" value="ADV27489.1"/>
    <property type="molecule type" value="Genomic_DNA"/>
</dbReference>
<dbReference type="Gene3D" id="3.30.700.40">
    <property type="match status" value="1"/>
</dbReference>
<dbReference type="InterPro" id="IPR016185">
    <property type="entry name" value="PreATP-grasp_dom_sf"/>
</dbReference>
<evidence type="ECO:0000256" key="13">
    <source>
        <dbReference type="PROSITE-ProRule" id="PRU00409"/>
    </source>
</evidence>
<evidence type="ECO:0000256" key="7">
    <source>
        <dbReference type="ARBA" id="ARBA00022741"/>
    </source>
</evidence>
<dbReference type="FunFam" id="3.30.470.20:FF:000028">
    <property type="entry name" value="Methylcrotonoyl-CoA carboxylase subunit alpha, mitochondrial"/>
    <property type="match status" value="1"/>
</dbReference>
<name>E6WTJ0_PSEUU</name>
<dbReference type="InterPro" id="IPR048429">
    <property type="entry name" value="MCC_alpha_BT"/>
</dbReference>
<dbReference type="PROSITE" id="PS00867">
    <property type="entry name" value="CPSASE_2"/>
    <property type="match status" value="1"/>
</dbReference>
<dbReference type="CDD" id="cd06850">
    <property type="entry name" value="biotinyl_domain"/>
    <property type="match status" value="1"/>
</dbReference>
<dbReference type="eggNOG" id="COG4770">
    <property type="taxonomic scope" value="Bacteria"/>
</dbReference>
<evidence type="ECO:0000256" key="1">
    <source>
        <dbReference type="ARBA" id="ARBA00001953"/>
    </source>
</evidence>
<accession>E6WTJ0</accession>
<dbReference type="SUPFAM" id="SSF51246">
    <property type="entry name" value="Rudiment single hybrid motif"/>
    <property type="match status" value="1"/>
</dbReference>
<dbReference type="Pfam" id="PF02785">
    <property type="entry name" value="Biotin_carb_C"/>
    <property type="match status" value="1"/>
</dbReference>
<evidence type="ECO:0000313" key="18">
    <source>
        <dbReference type="Proteomes" id="UP000008632"/>
    </source>
</evidence>
<evidence type="ECO:0000259" key="15">
    <source>
        <dbReference type="PROSITE" id="PS50975"/>
    </source>
</evidence>
<dbReference type="PROSITE" id="PS50975">
    <property type="entry name" value="ATP_GRASP"/>
    <property type="match status" value="1"/>
</dbReference>
<dbReference type="InterPro" id="IPR005479">
    <property type="entry name" value="CPAse_ATP-bd"/>
</dbReference>
<dbReference type="GO" id="GO:0046872">
    <property type="term" value="F:metal ion binding"/>
    <property type="evidence" value="ECO:0007669"/>
    <property type="project" value="InterPro"/>
</dbReference>
<organism evidence="17 18">
    <name type="scientific">Pseudoxanthomonas suwonensis (strain 11-1)</name>
    <dbReference type="NCBI Taxonomy" id="743721"/>
    <lineage>
        <taxon>Bacteria</taxon>
        <taxon>Pseudomonadati</taxon>
        <taxon>Pseudomonadota</taxon>
        <taxon>Gammaproteobacteria</taxon>
        <taxon>Lysobacterales</taxon>
        <taxon>Lysobacteraceae</taxon>
        <taxon>Pseudoxanthomonas</taxon>
    </lineage>
</organism>
<proteinExistence type="predicted"/>
<comment type="pathway">
    <text evidence="3">Lipid metabolism; malonyl-CoA biosynthesis; malonyl-CoA from acetyl-CoA: step 1/1.</text>
</comment>
<dbReference type="GO" id="GO:0004075">
    <property type="term" value="F:biotin carboxylase activity"/>
    <property type="evidence" value="ECO:0007669"/>
    <property type="project" value="UniProtKB-EC"/>
</dbReference>
<keyword evidence="9" id="KW-0809">Transit peptide</keyword>
<evidence type="ECO:0000256" key="2">
    <source>
        <dbReference type="ARBA" id="ARBA00003761"/>
    </source>
</evidence>
<dbReference type="Proteomes" id="UP000008632">
    <property type="component" value="Chromosome"/>
</dbReference>
<evidence type="ECO:0000256" key="10">
    <source>
        <dbReference type="ARBA" id="ARBA00023267"/>
    </source>
</evidence>
<dbReference type="InterPro" id="IPR011053">
    <property type="entry name" value="Single_hybrid_motif"/>
</dbReference>
<feature type="domain" description="ATP-grasp" evidence="15">
    <location>
        <begin position="125"/>
        <end position="322"/>
    </location>
</feature>
<gene>
    <name evidence="17" type="ordered locus">Psesu_1647</name>
</gene>
<evidence type="ECO:0000256" key="5">
    <source>
        <dbReference type="ARBA" id="ARBA00017242"/>
    </source>
</evidence>
<dbReference type="PANTHER" id="PTHR18866">
    <property type="entry name" value="CARBOXYLASE:PYRUVATE/ACETYL-COA/PROPIONYL-COA CARBOXYLASE"/>
    <property type="match status" value="1"/>
</dbReference>
<dbReference type="KEGG" id="psu:Psesu_1647"/>
<comment type="subunit">
    <text evidence="4">Acetyl-CoA carboxylase is a heterohexamer of biotin carboxyl carrier protein, biotin carboxylase and the two subunits of carboxyl transferase in a 2:2 complex.</text>
</comment>
<dbReference type="Pfam" id="PF02786">
    <property type="entry name" value="CPSase_L_D2"/>
    <property type="match status" value="1"/>
</dbReference>
<dbReference type="FunFam" id="3.40.50.20:FF:000010">
    <property type="entry name" value="Propionyl-CoA carboxylase subunit alpha"/>
    <property type="match status" value="1"/>
</dbReference>
<dbReference type="InterPro" id="IPR011761">
    <property type="entry name" value="ATP-grasp"/>
</dbReference>
<keyword evidence="10" id="KW-0092">Biotin</keyword>
<evidence type="ECO:0000259" key="14">
    <source>
        <dbReference type="PROSITE" id="PS50968"/>
    </source>
</evidence>
<dbReference type="SUPFAM" id="SSF52440">
    <property type="entry name" value="PreATP-grasp domain"/>
    <property type="match status" value="1"/>
</dbReference>
<comment type="cofactor">
    <cofactor evidence="1">
        <name>biotin</name>
        <dbReference type="ChEBI" id="CHEBI:57586"/>
    </cofactor>
</comment>
<dbReference type="FunFam" id="3.30.1490.20:FF:000003">
    <property type="entry name" value="acetyl-CoA carboxylase isoform X1"/>
    <property type="match status" value="1"/>
</dbReference>
<comment type="catalytic activity">
    <reaction evidence="12">
        <text>N(6)-biotinyl-L-lysyl-[protein] + hydrogencarbonate + ATP = N(6)-carboxybiotinyl-L-lysyl-[protein] + ADP + phosphate + H(+)</text>
        <dbReference type="Rhea" id="RHEA:13501"/>
        <dbReference type="Rhea" id="RHEA-COMP:10505"/>
        <dbReference type="Rhea" id="RHEA-COMP:10506"/>
        <dbReference type="ChEBI" id="CHEBI:15378"/>
        <dbReference type="ChEBI" id="CHEBI:17544"/>
        <dbReference type="ChEBI" id="CHEBI:30616"/>
        <dbReference type="ChEBI" id="CHEBI:43474"/>
        <dbReference type="ChEBI" id="CHEBI:83144"/>
        <dbReference type="ChEBI" id="CHEBI:83145"/>
        <dbReference type="ChEBI" id="CHEBI:456216"/>
        <dbReference type="EC" id="6.3.4.14"/>
    </reaction>
</comment>
<dbReference type="Gene3D" id="2.40.50.100">
    <property type="match status" value="1"/>
</dbReference>
<keyword evidence="18" id="KW-1185">Reference proteome</keyword>
<evidence type="ECO:0000256" key="4">
    <source>
        <dbReference type="ARBA" id="ARBA00011750"/>
    </source>
</evidence>
<evidence type="ECO:0000256" key="12">
    <source>
        <dbReference type="ARBA" id="ARBA00048600"/>
    </source>
</evidence>
<sequence length="674" mass="71687">MPASPMFERILIANRGEIACRVIRTCRRLGIGTVAVYSEADAGALHVRLADHAVCIGAAVPSESYLRGEAVIEAALRTGAQAIHPGYGFLSENAGFAEAVAAAGLVFIGPPASAMQRMGSKAGAKQLMAAAGVPVVPGYNGEDQSAATLAAEARRTGFPLMVKAAHGGGGKGMRVVHAPEDFAAALESCQREARNAFGRDRVLLERYVRSPRHIEIQVFADSHGQVIHLNERECSAQRRYQKVLEEAPSPFLTPQLRAAMGEAAVAAARAIGYVNAGTVEFIVDPDGNFYFMEINTRLQVEHPVTEMVTGLDLVEWQLRVAAGEPLPLQQSQVPQRGHAIEVRLYAEDPDSGFLPASGTLRTLALPSPSDHVRIDTGVEQGDTVSVFYDPMIAKLIVHDVDRPSALATLRAALAECHVAGLKTNIGFLEALTRHPAVVEGRIDTGYLDLHLEEFLHGAAAASGAGLATAAMAFLLRAQQEEAARASAGSDPYSPWALADGWRLHGRAARQLRLRCGDGVHEVLARGHGGDWQLLIDGQEHGVSGARSHGDRLELLLDGAGRRARMRFDGDTLELHDGHRRLQLQRMANERAGGDETAGDGQVRAPMPGRVVVVRVDAGQQVEAGAELLVMEAMKMELSVKAPRAGTVAALRAVAGDFVEAEAVLVVVGDAAEAA</sequence>
<feature type="domain" description="Biotin carboxylation" evidence="16">
    <location>
        <begin position="6"/>
        <end position="452"/>
    </location>
</feature>